<dbReference type="Proteomes" id="UP000070700">
    <property type="component" value="Unassembled WGS sequence"/>
</dbReference>
<proteinExistence type="predicted"/>
<gene>
    <name evidence="1" type="ORF">LY89DRAFT_220766</name>
</gene>
<organism evidence="1 2">
    <name type="scientific">Mollisia scopiformis</name>
    <name type="common">Conifer needle endophyte fungus</name>
    <name type="synonym">Phialocephala scopiformis</name>
    <dbReference type="NCBI Taxonomy" id="149040"/>
    <lineage>
        <taxon>Eukaryota</taxon>
        <taxon>Fungi</taxon>
        <taxon>Dikarya</taxon>
        <taxon>Ascomycota</taxon>
        <taxon>Pezizomycotina</taxon>
        <taxon>Leotiomycetes</taxon>
        <taxon>Helotiales</taxon>
        <taxon>Mollisiaceae</taxon>
        <taxon>Mollisia</taxon>
    </lineage>
</organism>
<keyword evidence="2" id="KW-1185">Reference proteome</keyword>
<evidence type="ECO:0000313" key="1">
    <source>
        <dbReference type="EMBL" id="KUJ12067.1"/>
    </source>
</evidence>
<dbReference type="InParanoid" id="A0A194WWV3"/>
<protein>
    <submittedName>
        <fullName evidence="1">Uncharacterized protein</fullName>
    </submittedName>
</protein>
<reference evidence="1 2" key="1">
    <citation type="submission" date="2015-10" db="EMBL/GenBank/DDBJ databases">
        <title>Full genome of DAOMC 229536 Phialocephala scopiformis, a fungal endophyte of spruce producing the potent anti-insectan compound rugulosin.</title>
        <authorList>
            <consortium name="DOE Joint Genome Institute"/>
            <person name="Walker A.K."/>
            <person name="Frasz S.L."/>
            <person name="Seifert K.A."/>
            <person name="Miller J.D."/>
            <person name="Mondo S.J."/>
            <person name="Labutti K."/>
            <person name="Lipzen A."/>
            <person name="Dockter R."/>
            <person name="Kennedy M."/>
            <person name="Grigoriev I.V."/>
            <person name="Spatafora J.W."/>
        </authorList>
    </citation>
    <scope>NUCLEOTIDE SEQUENCE [LARGE SCALE GENOMIC DNA]</scope>
    <source>
        <strain evidence="1 2">CBS 120377</strain>
    </source>
</reference>
<dbReference type="GeneID" id="28815667"/>
<name>A0A194WWV3_MOLSC</name>
<sequence length="73" mass="8228">MGLQNQLSTRLYIRESHSCLHTCTFILGVFMCHQTICIIVPVRRGLCKTNIPTPSPTPQHPVSNDKLQCVHNV</sequence>
<dbReference type="RefSeq" id="XP_018066422.1">
    <property type="nucleotide sequence ID" value="XM_018205941.1"/>
</dbReference>
<accession>A0A194WWV3</accession>
<dbReference type="KEGG" id="psco:LY89DRAFT_220766"/>
<evidence type="ECO:0000313" key="2">
    <source>
        <dbReference type="Proteomes" id="UP000070700"/>
    </source>
</evidence>
<dbReference type="EMBL" id="KQ947425">
    <property type="protein sequence ID" value="KUJ12067.1"/>
    <property type="molecule type" value="Genomic_DNA"/>
</dbReference>
<dbReference type="AlphaFoldDB" id="A0A194WWV3"/>